<accession>A0A7G2C396</accession>
<keyword evidence="9" id="KW-1185">Reference proteome</keyword>
<comment type="similarity">
    <text evidence="2">Belongs to the TRM6/GCD10 family.</text>
</comment>
<evidence type="ECO:0000313" key="9">
    <source>
        <dbReference type="Proteomes" id="UP000515908"/>
    </source>
</evidence>
<dbReference type="InterPro" id="IPR018247">
    <property type="entry name" value="EF_Hand_1_Ca_BS"/>
</dbReference>
<dbReference type="PIRSF" id="PIRSF038170">
    <property type="entry name" value="tRNA_m1A_mtfrase"/>
    <property type="match status" value="1"/>
</dbReference>
<evidence type="ECO:0000256" key="3">
    <source>
        <dbReference type="ARBA" id="ARBA00021704"/>
    </source>
</evidence>
<dbReference type="VEuPathDB" id="TriTrypDB:ADEAN_000062300"/>
<evidence type="ECO:0000256" key="1">
    <source>
        <dbReference type="ARBA" id="ARBA00004123"/>
    </source>
</evidence>
<dbReference type="Pfam" id="PF04189">
    <property type="entry name" value="Gcd10p"/>
    <property type="match status" value="1"/>
</dbReference>
<proteinExistence type="inferred from homology"/>
<keyword evidence="5" id="KW-0539">Nucleus</keyword>
<evidence type="ECO:0000256" key="7">
    <source>
        <dbReference type="SAM" id="MobiDB-lite"/>
    </source>
</evidence>
<dbReference type="GO" id="GO:0005634">
    <property type="term" value="C:nucleus"/>
    <property type="evidence" value="ECO:0007669"/>
    <property type="project" value="UniProtKB-SubCell"/>
</dbReference>
<evidence type="ECO:0000256" key="6">
    <source>
        <dbReference type="ARBA" id="ARBA00032319"/>
    </source>
</evidence>
<evidence type="ECO:0000256" key="2">
    <source>
        <dbReference type="ARBA" id="ARBA00008320"/>
    </source>
</evidence>
<dbReference type="PANTHER" id="PTHR12945:SF0">
    <property type="entry name" value="TRNA (ADENINE(58)-N(1))-METHYLTRANSFERASE NON-CATALYTIC SUBUNIT TRM6"/>
    <property type="match status" value="1"/>
</dbReference>
<dbReference type="GO" id="GO:0030488">
    <property type="term" value="P:tRNA methylation"/>
    <property type="evidence" value="ECO:0007669"/>
    <property type="project" value="InterPro"/>
</dbReference>
<gene>
    <name evidence="8" type="ORF">ADEAN_000062300</name>
</gene>
<keyword evidence="4" id="KW-0819">tRNA processing</keyword>
<dbReference type="Gene3D" id="3.40.50.150">
    <property type="entry name" value="Vaccinia Virus protein VP39"/>
    <property type="match status" value="1"/>
</dbReference>
<dbReference type="AlphaFoldDB" id="A0A7G2C396"/>
<name>A0A7G2C396_9TRYP</name>
<dbReference type="PROSITE" id="PS00018">
    <property type="entry name" value="EF_HAND_1"/>
    <property type="match status" value="1"/>
</dbReference>
<dbReference type="SUPFAM" id="SSF53335">
    <property type="entry name" value="S-adenosyl-L-methionine-dependent methyltransferases"/>
    <property type="match status" value="1"/>
</dbReference>
<dbReference type="OrthoDB" id="10254665at2759"/>
<comment type="subcellular location">
    <subcellularLocation>
        <location evidence="1">Nucleus</location>
    </subcellularLocation>
</comment>
<dbReference type="EMBL" id="LR877145">
    <property type="protein sequence ID" value="CAD2213187.1"/>
    <property type="molecule type" value="Genomic_DNA"/>
</dbReference>
<dbReference type="Proteomes" id="UP000515908">
    <property type="component" value="Chromosome 01"/>
</dbReference>
<evidence type="ECO:0000256" key="5">
    <source>
        <dbReference type="ARBA" id="ARBA00023242"/>
    </source>
</evidence>
<feature type="region of interest" description="Disordered" evidence="7">
    <location>
        <begin position="392"/>
        <end position="417"/>
    </location>
</feature>
<organism evidence="8 9">
    <name type="scientific">Angomonas deanei</name>
    <dbReference type="NCBI Taxonomy" id="59799"/>
    <lineage>
        <taxon>Eukaryota</taxon>
        <taxon>Discoba</taxon>
        <taxon>Euglenozoa</taxon>
        <taxon>Kinetoplastea</taxon>
        <taxon>Metakinetoplastina</taxon>
        <taxon>Trypanosomatida</taxon>
        <taxon>Trypanosomatidae</taxon>
        <taxon>Strigomonadinae</taxon>
        <taxon>Angomonas</taxon>
    </lineage>
</organism>
<dbReference type="PANTHER" id="PTHR12945">
    <property type="entry name" value="TRANSLATION INITIATION FACTOR EIF3-RELATED"/>
    <property type="match status" value="1"/>
</dbReference>
<reference evidence="8 9" key="1">
    <citation type="submission" date="2020-08" db="EMBL/GenBank/DDBJ databases">
        <authorList>
            <person name="Newling K."/>
            <person name="Davey J."/>
            <person name="Forrester S."/>
        </authorList>
    </citation>
    <scope>NUCLEOTIDE SEQUENCE [LARGE SCALE GENOMIC DNA]</scope>
    <source>
        <strain evidence="9">Crithidia deanei Carvalho (ATCC PRA-265)</strain>
    </source>
</reference>
<evidence type="ECO:0000313" key="8">
    <source>
        <dbReference type="EMBL" id="CAD2213187.1"/>
    </source>
</evidence>
<dbReference type="InterPro" id="IPR029063">
    <property type="entry name" value="SAM-dependent_MTases_sf"/>
</dbReference>
<sequence length="417" mass="47133">MTDRIKEGDFVFVSGGGSKRLVEVKKGQVVRMGRSGAANALTLVGMRFGEVVSLDHNQKKFSVTNAYPDLDLSEINKDEAEVNDNRNLVDDNRSQQLSKEEVAAIRKEKGVDELLNTLVQKSTTFESKTSFSKEKYLRKKKKKYGTLFKLERPAIDNIAETHLPTINPSDDLPDDARSIRLRTDTVALLLHYGNICYNSRVLVYDRTNGSLEGYVLSRLGEEGQLFQVLDQNAQPNTFTASKMMGLDQVKQRWKAIPRNRGFLLGEEEEERPTTTTSTRPVNEGQVSQWIKGTEARQLLLEKPVDSLLVVDDENPEKAMDDLFPFLAPGGHLVVYSPFLEDLTPLFLKFRNSCININISETWYRHHQVLPQRTHPTVNMSTAAGYLLTAIKVPPNPAPRPRFAEKRPRDEGEEEETA</sequence>
<protein>
    <recommendedName>
        <fullName evidence="3">tRNA (adenine(58)-N(1))-methyltransferase non-catalytic subunit TRM6</fullName>
    </recommendedName>
    <alternativeName>
        <fullName evidence="6">tRNA(m1A58)-methyltransferase subunit TRM6</fullName>
    </alternativeName>
</protein>
<evidence type="ECO:0000256" key="4">
    <source>
        <dbReference type="ARBA" id="ARBA00022694"/>
    </source>
</evidence>
<dbReference type="GO" id="GO:0031515">
    <property type="term" value="C:tRNA (m1A) methyltransferase complex"/>
    <property type="evidence" value="ECO:0007669"/>
    <property type="project" value="InterPro"/>
</dbReference>
<dbReference type="InterPro" id="IPR017423">
    <property type="entry name" value="TRM6"/>
</dbReference>